<dbReference type="AlphaFoldDB" id="A0A2V3IM95"/>
<feature type="compositionally biased region" description="Pro residues" evidence="2">
    <location>
        <begin position="194"/>
        <end position="206"/>
    </location>
</feature>
<keyword evidence="1" id="KW-0802">TPR repeat</keyword>
<protein>
    <submittedName>
        <fullName evidence="3">Uncharacterized protein</fullName>
    </submittedName>
</protein>
<dbReference type="EMBL" id="NBIV01000134">
    <property type="protein sequence ID" value="PXF43198.1"/>
    <property type="molecule type" value="Genomic_DNA"/>
</dbReference>
<sequence>MAAAVRTCSTRSALMGLDPPAIPNPHHHHHHHHQPHHNQQHQQQQQPHQQLQQLQHTQQPQQPQQPQHTQQTRKRKPGRPPTYVFSKPDHELSENERRLKGSVIKRRIRQNRSYHRKKRQRQLQAETSARLAHTVPTTAHSSLPNPLSSHHASLPPAPPPYSAPMHSTAVHPPSGAIPPLSTLPSSFPLSHSPFPAPLPFDPPAPSPTASAAQLLQQPPSSSPPLNQPPLPGHAPAAAHSALSDAVLDVSYQSTLTKPNNILNASNRPLLTAQLTARTATLPIDPTSLPNLLLFPSSFQPDSALAMLGLSHSQNPSVIQSMVDANILSTVPSGRYILHPVTRALLSEQHTSHPPHVQQAFVHHFINRLRAFNAHQLTCDGAHRQLAMKEYDQEHSNMETALQLAETLHSCSQPLLYHFLSVAATVMRYSVPAYARLDIFHNALERSFPSTVKTDQARLRLALGEAYLDQLSFAPAKDHLEVALADLAIHRSRDDTDLHSILALLLLAEFRASEHEFENSKRLLTQALQSMRDGPMQRSSFAACCLLTLSSVYCALNEENKALVAVTRAIGILVAVKFERMPIYADALRALGCVRFRMGQVNEAQKQFTQALHIVQDWKARPDWQQAPVQHCVHLDVFLIELIAWTFVKQNMMNDAETLFQQAKAQRRARQLDETTCVDPSEDLAHLSGTNSKHRERKASIYTRHLY</sequence>
<feature type="region of interest" description="Disordered" evidence="2">
    <location>
        <begin position="1"/>
        <end position="239"/>
    </location>
</feature>
<reference evidence="3 4" key="1">
    <citation type="journal article" date="2018" name="Mol. Biol. Evol.">
        <title>Analysis of the draft genome of the red seaweed Gracilariopsis chorda provides insights into genome size evolution in Rhodophyta.</title>
        <authorList>
            <person name="Lee J."/>
            <person name="Yang E.C."/>
            <person name="Graf L."/>
            <person name="Yang J.H."/>
            <person name="Qiu H."/>
            <person name="Zel Zion U."/>
            <person name="Chan C.X."/>
            <person name="Stephens T.G."/>
            <person name="Weber A.P.M."/>
            <person name="Boo G.H."/>
            <person name="Boo S.M."/>
            <person name="Kim K.M."/>
            <person name="Shin Y."/>
            <person name="Jung M."/>
            <person name="Lee S.J."/>
            <person name="Yim H.S."/>
            <person name="Lee J.H."/>
            <person name="Bhattacharya D."/>
            <person name="Yoon H.S."/>
        </authorList>
    </citation>
    <scope>NUCLEOTIDE SEQUENCE [LARGE SCALE GENOMIC DNA]</scope>
    <source>
        <strain evidence="3 4">SKKU-2015</strain>
        <tissue evidence="3">Whole body</tissue>
    </source>
</reference>
<feature type="repeat" description="TPR" evidence="1">
    <location>
        <begin position="584"/>
        <end position="617"/>
    </location>
</feature>
<name>A0A2V3IM95_9FLOR</name>
<feature type="compositionally biased region" description="Low complexity" evidence="2">
    <location>
        <begin position="40"/>
        <end position="70"/>
    </location>
</feature>
<dbReference type="PROSITE" id="PS50005">
    <property type="entry name" value="TPR"/>
    <property type="match status" value="1"/>
</dbReference>
<feature type="compositionally biased region" description="Pro residues" evidence="2">
    <location>
        <begin position="220"/>
        <end position="232"/>
    </location>
</feature>
<keyword evidence="4" id="KW-1185">Reference proteome</keyword>
<feature type="compositionally biased region" description="Basic and acidic residues" evidence="2">
    <location>
        <begin position="87"/>
        <end position="99"/>
    </location>
</feature>
<accession>A0A2V3IM95</accession>
<dbReference type="InterPro" id="IPR011990">
    <property type="entry name" value="TPR-like_helical_dom_sf"/>
</dbReference>
<feature type="compositionally biased region" description="Low complexity" evidence="2">
    <location>
        <begin position="139"/>
        <end position="154"/>
    </location>
</feature>
<organism evidence="3 4">
    <name type="scientific">Gracilariopsis chorda</name>
    <dbReference type="NCBI Taxonomy" id="448386"/>
    <lineage>
        <taxon>Eukaryota</taxon>
        <taxon>Rhodophyta</taxon>
        <taxon>Florideophyceae</taxon>
        <taxon>Rhodymeniophycidae</taxon>
        <taxon>Gracilariales</taxon>
        <taxon>Gracilariaceae</taxon>
        <taxon>Gracilariopsis</taxon>
    </lineage>
</organism>
<dbReference type="InterPro" id="IPR019734">
    <property type="entry name" value="TPR_rpt"/>
</dbReference>
<evidence type="ECO:0000313" key="4">
    <source>
        <dbReference type="Proteomes" id="UP000247409"/>
    </source>
</evidence>
<dbReference type="OrthoDB" id="2212at2759"/>
<evidence type="ECO:0000256" key="1">
    <source>
        <dbReference type="PROSITE-ProRule" id="PRU00339"/>
    </source>
</evidence>
<evidence type="ECO:0000256" key="2">
    <source>
        <dbReference type="SAM" id="MobiDB-lite"/>
    </source>
</evidence>
<gene>
    <name evidence="3" type="ORF">BWQ96_07073</name>
</gene>
<dbReference type="Gene3D" id="1.25.40.10">
    <property type="entry name" value="Tetratricopeptide repeat domain"/>
    <property type="match status" value="1"/>
</dbReference>
<feature type="compositionally biased region" description="Basic residues" evidence="2">
    <location>
        <begin position="25"/>
        <end position="39"/>
    </location>
</feature>
<feature type="compositionally biased region" description="Low complexity" evidence="2">
    <location>
        <begin position="207"/>
        <end position="219"/>
    </location>
</feature>
<comment type="caution">
    <text evidence="3">The sequence shown here is derived from an EMBL/GenBank/DDBJ whole genome shotgun (WGS) entry which is preliminary data.</text>
</comment>
<dbReference type="SUPFAM" id="SSF48452">
    <property type="entry name" value="TPR-like"/>
    <property type="match status" value="1"/>
</dbReference>
<feature type="compositionally biased region" description="Low complexity" evidence="2">
    <location>
        <begin position="178"/>
        <end position="193"/>
    </location>
</feature>
<dbReference type="Proteomes" id="UP000247409">
    <property type="component" value="Unassembled WGS sequence"/>
</dbReference>
<proteinExistence type="predicted"/>
<evidence type="ECO:0000313" key="3">
    <source>
        <dbReference type="EMBL" id="PXF43198.1"/>
    </source>
</evidence>
<feature type="compositionally biased region" description="Basic residues" evidence="2">
    <location>
        <begin position="103"/>
        <end position="121"/>
    </location>
</feature>